<evidence type="ECO:0000313" key="2">
    <source>
        <dbReference type="Proteomes" id="UP001595908"/>
    </source>
</evidence>
<dbReference type="GeneID" id="31238107"/>
<dbReference type="SUPFAM" id="SSF54060">
    <property type="entry name" value="His-Me finger endonucleases"/>
    <property type="match status" value="2"/>
</dbReference>
<dbReference type="InterPro" id="IPR044930">
    <property type="entry name" value="Homing_endonuclease_His-Me"/>
</dbReference>
<keyword evidence="2" id="KW-1185">Reference proteome</keyword>
<reference evidence="2" key="1">
    <citation type="journal article" date="2019" name="Int. J. Syst. Evol. Microbiol.">
        <title>The Global Catalogue of Microorganisms (GCM) 10K type strain sequencing project: providing services to taxonomists for standard genome sequencing and annotation.</title>
        <authorList>
            <consortium name="The Broad Institute Genomics Platform"/>
            <consortium name="The Broad Institute Genome Sequencing Center for Infectious Disease"/>
            <person name="Wu L."/>
            <person name="Ma J."/>
        </authorList>
    </citation>
    <scope>NUCLEOTIDE SEQUENCE [LARGE SCALE GENOMIC DNA]</scope>
    <source>
        <strain evidence="2">ICMP 257</strain>
    </source>
</reference>
<dbReference type="GO" id="GO:0004519">
    <property type="term" value="F:endonuclease activity"/>
    <property type="evidence" value="ECO:0007669"/>
    <property type="project" value="UniProtKB-KW"/>
</dbReference>
<name>A0ABV9VLI1_STRAZ</name>
<dbReference type="Gene3D" id="3.90.75.10">
    <property type="entry name" value="Homing Intron 3 (I-ppo) Encoded Endonuclease, Chain A"/>
    <property type="match status" value="1"/>
</dbReference>
<comment type="caution">
    <text evidence="1">The sequence shown here is derived from an EMBL/GenBank/DDBJ whole genome shotgun (WGS) entry which is preliminary data.</text>
</comment>
<accession>A0ABV9VLI1</accession>
<dbReference type="RefSeq" id="WP_078598448.1">
    <property type="nucleotide sequence ID" value="NZ_JBHSJE010000016.1"/>
</dbReference>
<gene>
    <name evidence="1" type="ORF">ACFPL4_34335</name>
</gene>
<dbReference type="InterPro" id="IPR044925">
    <property type="entry name" value="His-Me_finger_sf"/>
</dbReference>
<dbReference type="EMBL" id="JBHSJE010000016">
    <property type="protein sequence ID" value="MFC4983356.1"/>
    <property type="molecule type" value="Genomic_DNA"/>
</dbReference>
<dbReference type="Proteomes" id="UP001595908">
    <property type="component" value="Unassembled WGS sequence"/>
</dbReference>
<keyword evidence="1" id="KW-0255">Endonuclease</keyword>
<organism evidence="1 2">
    <name type="scientific">Streptomyces atroolivaceus</name>
    <dbReference type="NCBI Taxonomy" id="66869"/>
    <lineage>
        <taxon>Bacteria</taxon>
        <taxon>Bacillati</taxon>
        <taxon>Actinomycetota</taxon>
        <taxon>Actinomycetes</taxon>
        <taxon>Kitasatosporales</taxon>
        <taxon>Streptomycetaceae</taxon>
        <taxon>Streptomyces</taxon>
    </lineage>
</organism>
<keyword evidence="1" id="KW-0540">Nuclease</keyword>
<protein>
    <submittedName>
        <fullName evidence="1">HNH endonuclease</fullName>
    </submittedName>
</protein>
<proteinExistence type="predicted"/>
<sequence>MAIRSLTDAEARWVLEVVQSGQMTQTEAAAALGATLSRINQLVNGRTYKHLYGAAGVRVTDGGERYGITETSERRKCREASFWARVDCSAGVNACWPFKGVKGNRYGHTAAGQAMTGSASAHVVAFTLASGLQQALPGSTLLRHLCDFKPCCNPAHLLPGTRSENNRDTWAARKEGRMGAKKVTEPVMPPQGGWRISTGDLVELDRAARVSEFWARIDRRGGDDACWPWTAKTRNYFGYGQLRWEGVQAALTHRIAYALSQGVTYNKLGSAVIRHTCPESTYRNNCNNPRHLRAGTQAENIADKALHGTNPRGERHPMGRRFPDTLIREMRIRFWSVPTEQRPTITALAKEAGTSVTVMSRWLRGEQRADAGGPIAATPGGFPQG</sequence>
<evidence type="ECO:0000313" key="1">
    <source>
        <dbReference type="EMBL" id="MFC4983356.1"/>
    </source>
</evidence>
<keyword evidence="1" id="KW-0378">Hydrolase</keyword>